<gene>
    <name evidence="1" type="ORF">IQ17_01072</name>
</gene>
<name>A0A562LQW5_9BRAD</name>
<protein>
    <submittedName>
        <fullName evidence="1">Uncharacterized protein</fullName>
    </submittedName>
</protein>
<dbReference type="AlphaFoldDB" id="A0A562LQW5"/>
<reference evidence="1 2" key="1">
    <citation type="journal article" date="2015" name="Stand. Genomic Sci.">
        <title>Genomic Encyclopedia of Bacterial and Archaeal Type Strains, Phase III: the genomes of soil and plant-associated and newly described type strains.</title>
        <authorList>
            <person name="Whitman W.B."/>
            <person name="Woyke T."/>
            <person name="Klenk H.P."/>
            <person name="Zhou Y."/>
            <person name="Lilburn T.G."/>
            <person name="Beck B.J."/>
            <person name="De Vos P."/>
            <person name="Vandamme P."/>
            <person name="Eisen J.A."/>
            <person name="Garrity G."/>
            <person name="Hugenholtz P."/>
            <person name="Kyrpides N.C."/>
        </authorList>
    </citation>
    <scope>NUCLEOTIDE SEQUENCE [LARGE SCALE GENOMIC DNA]</scope>
    <source>
        <strain evidence="1 2">CGMCC 1.10947</strain>
    </source>
</reference>
<proteinExistence type="predicted"/>
<dbReference type="EMBL" id="VLKL01000002">
    <property type="protein sequence ID" value="TWI09992.1"/>
    <property type="molecule type" value="Genomic_DNA"/>
</dbReference>
<dbReference type="Proteomes" id="UP000317176">
    <property type="component" value="Unassembled WGS sequence"/>
</dbReference>
<accession>A0A562LQW5</accession>
<sequence length="95" mass="10691">MRHSEPKRFNVTPAVRRAMIATNDQKVFRVYGPNGSAWKCERNGVSPRMLWKLLANELIEDEPQTAVMIAVPATIRMRLSRVGLDILKASLDGKA</sequence>
<evidence type="ECO:0000313" key="2">
    <source>
        <dbReference type="Proteomes" id="UP000317176"/>
    </source>
</evidence>
<organism evidence="1 2">
    <name type="scientific">Bradyrhizobium daqingense</name>
    <dbReference type="NCBI Taxonomy" id="993502"/>
    <lineage>
        <taxon>Bacteria</taxon>
        <taxon>Pseudomonadati</taxon>
        <taxon>Pseudomonadota</taxon>
        <taxon>Alphaproteobacteria</taxon>
        <taxon>Hyphomicrobiales</taxon>
        <taxon>Nitrobacteraceae</taxon>
        <taxon>Bradyrhizobium</taxon>
    </lineage>
</organism>
<keyword evidence="2" id="KW-1185">Reference proteome</keyword>
<evidence type="ECO:0000313" key="1">
    <source>
        <dbReference type="EMBL" id="TWI09992.1"/>
    </source>
</evidence>
<comment type="caution">
    <text evidence="1">The sequence shown here is derived from an EMBL/GenBank/DDBJ whole genome shotgun (WGS) entry which is preliminary data.</text>
</comment>